<dbReference type="PANTHER" id="PTHR36206">
    <property type="entry name" value="ASPERCRYPTIN BIOSYNTHESIS CLUSTER-SPECIFIC TRANSCRIPTION REGULATOR ATNN-RELATED"/>
    <property type="match status" value="1"/>
</dbReference>
<keyword evidence="9" id="KW-1185">Reference proteome</keyword>
<keyword evidence="2" id="KW-0862">Zinc</keyword>
<dbReference type="SMART" id="SM00066">
    <property type="entry name" value="GAL4"/>
    <property type="match status" value="1"/>
</dbReference>
<organism evidence="8 9">
    <name type="scientific">Fusarium piperis</name>
    <dbReference type="NCBI Taxonomy" id="1435070"/>
    <lineage>
        <taxon>Eukaryota</taxon>
        <taxon>Fungi</taxon>
        <taxon>Dikarya</taxon>
        <taxon>Ascomycota</taxon>
        <taxon>Pezizomycotina</taxon>
        <taxon>Sordariomycetes</taxon>
        <taxon>Hypocreomycetidae</taxon>
        <taxon>Hypocreales</taxon>
        <taxon>Nectriaceae</taxon>
        <taxon>Fusarium</taxon>
        <taxon>Fusarium solani species complex</taxon>
    </lineage>
</organism>
<sequence length="530" mass="59351">MARSKKGCITCRIRRVKCDETKPQCKRCQSTKRVCDGYLSEEWFMPRRRLAEAVKQLSVVGPVSRALTQTPLTKPMSPDDPSYFAFFRSVTVPSTCSLFPSSFWQQSVLQLAHGEPAIWHAAIALGALHQKTEAPATKTKTDTEELSTRAITHYGKAMALAKDLDSSAKVVSLSLALAASANMLGRWGEMHTHVMAGLGIVSKDVGQGKSLDILGGSLMRVDLQAMTFSDSVSPYPYSESTAAFDLDRFLEMPCIPPTSYEDLSSELFSVSRACFLLDGGLFDEGLPYGPWLTKVDGFIRRLVQWETNMAMYEASNTQPTYDEDTIRLSLRLYHVALRILIRATAVGPETRYDSLLGYFEYAIRLAATLHKRTSVKNTVRVSLEPGLVIPLFLVTQRCRHHTLRHAALKVLLKSNRIEGMWRSDATAQGLGTIVAVEEESLGPINTRDYVPSLLDPTSLTIPWSAWSRPSFNLHASVSWDDVPMIPEDKRVKEVYTTTFYNERRAKLRLLMCPSHDTDSYGPVRELRVHF</sequence>
<dbReference type="Gene3D" id="4.10.240.10">
    <property type="entry name" value="Zn(2)-C6 fungal-type DNA-binding domain"/>
    <property type="match status" value="1"/>
</dbReference>
<dbReference type="GO" id="GO:0008270">
    <property type="term" value="F:zinc ion binding"/>
    <property type="evidence" value="ECO:0007669"/>
    <property type="project" value="InterPro"/>
</dbReference>
<dbReference type="CDD" id="cd00067">
    <property type="entry name" value="GAL4"/>
    <property type="match status" value="1"/>
</dbReference>
<dbReference type="InterPro" id="IPR021858">
    <property type="entry name" value="Fun_TF"/>
</dbReference>
<evidence type="ECO:0000256" key="6">
    <source>
        <dbReference type="ARBA" id="ARBA00023242"/>
    </source>
</evidence>
<dbReference type="OrthoDB" id="3598904at2759"/>
<evidence type="ECO:0000256" key="4">
    <source>
        <dbReference type="ARBA" id="ARBA00023125"/>
    </source>
</evidence>
<evidence type="ECO:0000256" key="3">
    <source>
        <dbReference type="ARBA" id="ARBA00023015"/>
    </source>
</evidence>
<evidence type="ECO:0000259" key="7">
    <source>
        <dbReference type="PROSITE" id="PS50048"/>
    </source>
</evidence>
<keyword evidence="1" id="KW-0479">Metal-binding</keyword>
<evidence type="ECO:0000313" key="8">
    <source>
        <dbReference type="EMBL" id="KAJ4322845.1"/>
    </source>
</evidence>
<dbReference type="GO" id="GO:0000981">
    <property type="term" value="F:DNA-binding transcription factor activity, RNA polymerase II-specific"/>
    <property type="evidence" value="ECO:0007669"/>
    <property type="project" value="InterPro"/>
</dbReference>
<keyword evidence="4" id="KW-0238">DNA-binding</keyword>
<accession>A0A9W8WFF7</accession>
<keyword evidence="3" id="KW-0805">Transcription regulation</keyword>
<comment type="caution">
    <text evidence="8">The sequence shown here is derived from an EMBL/GenBank/DDBJ whole genome shotgun (WGS) entry which is preliminary data.</text>
</comment>
<evidence type="ECO:0000256" key="5">
    <source>
        <dbReference type="ARBA" id="ARBA00023163"/>
    </source>
</evidence>
<reference evidence="8" key="1">
    <citation type="submission" date="2022-10" db="EMBL/GenBank/DDBJ databases">
        <title>Tapping the CABI collections for fungal endophytes: first genome assemblies for Collariella, Neodidymelliopsis, Ascochyta clinopodiicola, Didymella pomorum, Didymosphaeria variabile, Neocosmospora piperis and Neocucurbitaria cava.</title>
        <authorList>
            <person name="Hill R."/>
        </authorList>
    </citation>
    <scope>NUCLEOTIDE SEQUENCE</scope>
    <source>
        <strain evidence="8">IMI 366586</strain>
    </source>
</reference>
<keyword evidence="6" id="KW-0539">Nucleus</keyword>
<dbReference type="Pfam" id="PF11951">
    <property type="entry name" value="Fungal_trans_2"/>
    <property type="match status" value="1"/>
</dbReference>
<protein>
    <recommendedName>
        <fullName evidence="7">Zn(2)-C6 fungal-type domain-containing protein</fullName>
    </recommendedName>
</protein>
<dbReference type="InterPro" id="IPR052360">
    <property type="entry name" value="Transcr_Regulatory_Proteins"/>
</dbReference>
<dbReference type="PANTHER" id="PTHR36206:SF12">
    <property type="entry name" value="ASPERCRYPTIN BIOSYNTHESIS CLUSTER-SPECIFIC TRANSCRIPTION REGULATOR ATNN-RELATED"/>
    <property type="match status" value="1"/>
</dbReference>
<proteinExistence type="predicted"/>
<dbReference type="AlphaFoldDB" id="A0A9W8WFF7"/>
<keyword evidence="5" id="KW-0804">Transcription</keyword>
<dbReference type="InterPro" id="IPR001138">
    <property type="entry name" value="Zn2Cys6_DnaBD"/>
</dbReference>
<evidence type="ECO:0000256" key="1">
    <source>
        <dbReference type="ARBA" id="ARBA00022723"/>
    </source>
</evidence>
<dbReference type="Pfam" id="PF00172">
    <property type="entry name" value="Zn_clus"/>
    <property type="match status" value="1"/>
</dbReference>
<name>A0A9W8WFF7_9HYPO</name>
<dbReference type="SUPFAM" id="SSF57701">
    <property type="entry name" value="Zn2/Cys6 DNA-binding domain"/>
    <property type="match status" value="1"/>
</dbReference>
<dbReference type="GO" id="GO:0003677">
    <property type="term" value="F:DNA binding"/>
    <property type="evidence" value="ECO:0007669"/>
    <property type="project" value="UniProtKB-KW"/>
</dbReference>
<dbReference type="PROSITE" id="PS00463">
    <property type="entry name" value="ZN2_CY6_FUNGAL_1"/>
    <property type="match status" value="1"/>
</dbReference>
<evidence type="ECO:0000256" key="2">
    <source>
        <dbReference type="ARBA" id="ARBA00022833"/>
    </source>
</evidence>
<dbReference type="PROSITE" id="PS50048">
    <property type="entry name" value="ZN2_CY6_FUNGAL_2"/>
    <property type="match status" value="1"/>
</dbReference>
<feature type="domain" description="Zn(2)-C6 fungal-type" evidence="7">
    <location>
        <begin position="7"/>
        <end position="35"/>
    </location>
</feature>
<dbReference type="EMBL" id="JAPEUR010000077">
    <property type="protein sequence ID" value="KAJ4322845.1"/>
    <property type="molecule type" value="Genomic_DNA"/>
</dbReference>
<evidence type="ECO:0000313" key="9">
    <source>
        <dbReference type="Proteomes" id="UP001140502"/>
    </source>
</evidence>
<gene>
    <name evidence="8" type="ORF">N0V84_004609</name>
</gene>
<dbReference type="Proteomes" id="UP001140502">
    <property type="component" value="Unassembled WGS sequence"/>
</dbReference>
<dbReference type="InterPro" id="IPR036864">
    <property type="entry name" value="Zn2-C6_fun-type_DNA-bd_sf"/>
</dbReference>